<proteinExistence type="predicted"/>
<name>A0A0P0W6L9_ORYSJ</name>
<gene>
    <name evidence="2" type="ordered locus">Os04g0147600</name>
    <name evidence="2" type="ORF">OSNPB_040147600</name>
</gene>
<organism evidence="2 3">
    <name type="scientific">Oryza sativa subsp. japonica</name>
    <name type="common">Rice</name>
    <dbReference type="NCBI Taxonomy" id="39947"/>
    <lineage>
        <taxon>Eukaryota</taxon>
        <taxon>Viridiplantae</taxon>
        <taxon>Streptophyta</taxon>
        <taxon>Embryophyta</taxon>
        <taxon>Tracheophyta</taxon>
        <taxon>Spermatophyta</taxon>
        <taxon>Magnoliopsida</taxon>
        <taxon>Liliopsida</taxon>
        <taxon>Poales</taxon>
        <taxon>Poaceae</taxon>
        <taxon>BOP clade</taxon>
        <taxon>Oryzoideae</taxon>
        <taxon>Oryzeae</taxon>
        <taxon>Oryzinae</taxon>
        <taxon>Oryza</taxon>
        <taxon>Oryza sativa</taxon>
    </lineage>
</organism>
<feature type="compositionally biased region" description="Low complexity" evidence="1">
    <location>
        <begin position="71"/>
        <end position="89"/>
    </location>
</feature>
<dbReference type="AlphaFoldDB" id="A0A0P0W6L9"/>
<reference evidence="2 3" key="3">
    <citation type="journal article" date="2013" name="Rice">
        <title>Improvement of the Oryza sativa Nipponbare reference genome using next generation sequence and optical map data.</title>
        <authorList>
            <person name="Kawahara Y."/>
            <person name="de la Bastide M."/>
            <person name="Hamilton J.P."/>
            <person name="Kanamori H."/>
            <person name="McCombie W.R."/>
            <person name="Ouyang S."/>
            <person name="Schwartz D.C."/>
            <person name="Tanaka T."/>
            <person name="Wu J."/>
            <person name="Zhou S."/>
            <person name="Childs K.L."/>
            <person name="Davidson R.M."/>
            <person name="Lin H."/>
            <person name="Quesada-Ocampo L."/>
            <person name="Vaillancourt B."/>
            <person name="Sakai H."/>
            <person name="Lee S.S."/>
            <person name="Kim J."/>
            <person name="Numa H."/>
            <person name="Itoh T."/>
            <person name="Buell C.R."/>
            <person name="Matsumoto T."/>
        </authorList>
    </citation>
    <scope>NUCLEOTIDE SEQUENCE [LARGE SCALE GENOMIC DNA]</scope>
    <source>
        <strain evidence="3">cv. Nipponbare</strain>
    </source>
</reference>
<protein>
    <submittedName>
        <fullName evidence="2">Os04g0147600 protein</fullName>
    </submittedName>
</protein>
<feature type="compositionally biased region" description="Basic residues" evidence="1">
    <location>
        <begin position="106"/>
        <end position="127"/>
    </location>
</feature>
<dbReference type="PaxDb" id="39947-A0A0P0W6L9"/>
<feature type="region of interest" description="Disordered" evidence="1">
    <location>
        <begin position="65"/>
        <end position="149"/>
    </location>
</feature>
<evidence type="ECO:0000313" key="3">
    <source>
        <dbReference type="Proteomes" id="UP000059680"/>
    </source>
</evidence>
<accession>A0A0P0W6L9</accession>
<feature type="compositionally biased region" description="Pro residues" evidence="1">
    <location>
        <begin position="128"/>
        <end position="144"/>
    </location>
</feature>
<dbReference type="EMBL" id="AP014960">
    <property type="protein sequence ID" value="BAS87790.1"/>
    <property type="molecule type" value="Genomic_DNA"/>
</dbReference>
<feature type="non-terminal residue" evidence="2">
    <location>
        <position position="1"/>
    </location>
</feature>
<dbReference type="InParanoid" id="A0A0P0W6L9"/>
<dbReference type="Proteomes" id="UP000059680">
    <property type="component" value="Chromosome 4"/>
</dbReference>
<reference evidence="2 3" key="2">
    <citation type="journal article" date="2013" name="Plant Cell Physiol.">
        <title>Rice Annotation Project Database (RAP-DB): an integrative and interactive database for rice genomics.</title>
        <authorList>
            <person name="Sakai H."/>
            <person name="Lee S.S."/>
            <person name="Tanaka T."/>
            <person name="Numa H."/>
            <person name="Kim J."/>
            <person name="Kawahara Y."/>
            <person name="Wakimoto H."/>
            <person name="Yang C.C."/>
            <person name="Iwamoto M."/>
            <person name="Abe T."/>
            <person name="Yamada Y."/>
            <person name="Muto A."/>
            <person name="Inokuchi H."/>
            <person name="Ikemura T."/>
            <person name="Matsumoto T."/>
            <person name="Sasaki T."/>
            <person name="Itoh T."/>
        </authorList>
    </citation>
    <scope>NUCLEOTIDE SEQUENCE [LARGE SCALE GENOMIC DNA]</scope>
    <source>
        <strain evidence="3">cv. Nipponbare</strain>
    </source>
</reference>
<keyword evidence="3" id="KW-1185">Reference proteome</keyword>
<feature type="region of interest" description="Disordered" evidence="1">
    <location>
        <begin position="11"/>
        <end position="36"/>
    </location>
</feature>
<sequence>CANVLVRNLQVRQSPASRMPHGRSGSAQPPAASGLSVERRTPTCRLQLCSACSCSADGLEQPPAWLPPGPLQAAAPAAARGTPSPVGHGAPAGHGLGALALAAHRLTGRRRRRRAARCCKPRPRRTPPRLPPPAAARCTQPPPTAARHAAARLLPSPCCTA</sequence>
<evidence type="ECO:0000256" key="1">
    <source>
        <dbReference type="SAM" id="MobiDB-lite"/>
    </source>
</evidence>
<evidence type="ECO:0000313" key="2">
    <source>
        <dbReference type="EMBL" id="BAS87790.1"/>
    </source>
</evidence>
<feature type="non-terminal residue" evidence="2">
    <location>
        <position position="161"/>
    </location>
</feature>
<reference evidence="3" key="1">
    <citation type="journal article" date="2005" name="Nature">
        <title>The map-based sequence of the rice genome.</title>
        <authorList>
            <consortium name="International rice genome sequencing project (IRGSP)"/>
            <person name="Matsumoto T."/>
            <person name="Wu J."/>
            <person name="Kanamori H."/>
            <person name="Katayose Y."/>
            <person name="Fujisawa M."/>
            <person name="Namiki N."/>
            <person name="Mizuno H."/>
            <person name="Yamamoto K."/>
            <person name="Antonio B.A."/>
            <person name="Baba T."/>
            <person name="Sakata K."/>
            <person name="Nagamura Y."/>
            <person name="Aoki H."/>
            <person name="Arikawa K."/>
            <person name="Arita K."/>
            <person name="Bito T."/>
            <person name="Chiden Y."/>
            <person name="Fujitsuka N."/>
            <person name="Fukunaka R."/>
            <person name="Hamada M."/>
            <person name="Harada C."/>
            <person name="Hayashi A."/>
            <person name="Hijishita S."/>
            <person name="Honda M."/>
            <person name="Hosokawa S."/>
            <person name="Ichikawa Y."/>
            <person name="Idonuma A."/>
            <person name="Iijima M."/>
            <person name="Ikeda M."/>
            <person name="Ikeno M."/>
            <person name="Ito K."/>
            <person name="Ito S."/>
            <person name="Ito T."/>
            <person name="Ito Y."/>
            <person name="Ito Y."/>
            <person name="Iwabuchi A."/>
            <person name="Kamiya K."/>
            <person name="Karasawa W."/>
            <person name="Kurita K."/>
            <person name="Katagiri S."/>
            <person name="Kikuta A."/>
            <person name="Kobayashi H."/>
            <person name="Kobayashi N."/>
            <person name="Machita K."/>
            <person name="Maehara T."/>
            <person name="Masukawa M."/>
            <person name="Mizubayashi T."/>
            <person name="Mukai Y."/>
            <person name="Nagasaki H."/>
            <person name="Nagata Y."/>
            <person name="Naito S."/>
            <person name="Nakashima M."/>
            <person name="Nakama Y."/>
            <person name="Nakamichi Y."/>
            <person name="Nakamura M."/>
            <person name="Meguro A."/>
            <person name="Negishi M."/>
            <person name="Ohta I."/>
            <person name="Ohta T."/>
            <person name="Okamoto M."/>
            <person name="Ono N."/>
            <person name="Saji S."/>
            <person name="Sakaguchi M."/>
            <person name="Sakai K."/>
            <person name="Shibata M."/>
            <person name="Shimokawa T."/>
            <person name="Song J."/>
            <person name="Takazaki Y."/>
            <person name="Terasawa K."/>
            <person name="Tsugane M."/>
            <person name="Tsuji K."/>
            <person name="Ueda S."/>
            <person name="Waki K."/>
            <person name="Yamagata H."/>
            <person name="Yamamoto M."/>
            <person name="Yamamoto S."/>
            <person name="Yamane H."/>
            <person name="Yoshiki S."/>
            <person name="Yoshihara R."/>
            <person name="Yukawa K."/>
            <person name="Zhong H."/>
            <person name="Yano M."/>
            <person name="Yuan Q."/>
            <person name="Ouyang S."/>
            <person name="Liu J."/>
            <person name="Jones K.M."/>
            <person name="Gansberger K."/>
            <person name="Moffat K."/>
            <person name="Hill J."/>
            <person name="Bera J."/>
            <person name="Fadrosh D."/>
            <person name="Jin S."/>
            <person name="Johri S."/>
            <person name="Kim M."/>
            <person name="Overton L."/>
            <person name="Reardon M."/>
            <person name="Tsitrin T."/>
            <person name="Vuong H."/>
            <person name="Weaver B."/>
            <person name="Ciecko A."/>
            <person name="Tallon L."/>
            <person name="Jackson J."/>
            <person name="Pai G."/>
            <person name="Aken S.V."/>
            <person name="Utterback T."/>
            <person name="Reidmuller S."/>
            <person name="Feldblyum T."/>
            <person name="Hsiao J."/>
            <person name="Zismann V."/>
            <person name="Iobst S."/>
            <person name="de Vazeille A.R."/>
            <person name="Buell C.R."/>
            <person name="Ying K."/>
            <person name="Li Y."/>
            <person name="Lu T."/>
            <person name="Huang Y."/>
            <person name="Zhao Q."/>
            <person name="Feng Q."/>
            <person name="Zhang L."/>
            <person name="Zhu J."/>
            <person name="Weng Q."/>
            <person name="Mu J."/>
            <person name="Lu Y."/>
            <person name="Fan D."/>
            <person name="Liu Y."/>
            <person name="Guan J."/>
            <person name="Zhang Y."/>
            <person name="Yu S."/>
            <person name="Liu X."/>
            <person name="Zhang Y."/>
            <person name="Hong G."/>
            <person name="Han B."/>
            <person name="Choisne N."/>
            <person name="Demange N."/>
            <person name="Orjeda G."/>
            <person name="Samain S."/>
            <person name="Cattolico L."/>
            <person name="Pelletier E."/>
            <person name="Couloux A."/>
            <person name="Segurens B."/>
            <person name="Wincker P."/>
            <person name="D'Hont A."/>
            <person name="Scarpelli C."/>
            <person name="Weissenbach J."/>
            <person name="Salanoubat M."/>
            <person name="Quetier F."/>
            <person name="Yu Y."/>
            <person name="Kim H.R."/>
            <person name="Rambo T."/>
            <person name="Currie J."/>
            <person name="Collura K."/>
            <person name="Luo M."/>
            <person name="Yang T."/>
            <person name="Ammiraju J.S.S."/>
            <person name="Engler F."/>
            <person name="Soderlund C."/>
            <person name="Wing R.A."/>
            <person name="Palmer L.E."/>
            <person name="de la Bastide M."/>
            <person name="Spiegel L."/>
            <person name="Nascimento L."/>
            <person name="Zutavern T."/>
            <person name="O'Shaughnessy A."/>
            <person name="Dike S."/>
            <person name="Dedhia N."/>
            <person name="Preston R."/>
            <person name="Balija V."/>
            <person name="McCombie W.R."/>
            <person name="Chow T."/>
            <person name="Chen H."/>
            <person name="Chung M."/>
            <person name="Chen C."/>
            <person name="Shaw J."/>
            <person name="Wu H."/>
            <person name="Hsiao K."/>
            <person name="Chao Y."/>
            <person name="Chu M."/>
            <person name="Cheng C."/>
            <person name="Hour A."/>
            <person name="Lee P."/>
            <person name="Lin S."/>
            <person name="Lin Y."/>
            <person name="Liou J."/>
            <person name="Liu S."/>
            <person name="Hsing Y."/>
            <person name="Raghuvanshi S."/>
            <person name="Mohanty A."/>
            <person name="Bharti A.K."/>
            <person name="Gaur A."/>
            <person name="Gupta V."/>
            <person name="Kumar D."/>
            <person name="Ravi V."/>
            <person name="Vij S."/>
            <person name="Kapur A."/>
            <person name="Khurana P."/>
            <person name="Khurana P."/>
            <person name="Khurana J.P."/>
            <person name="Tyagi A.K."/>
            <person name="Gaikwad K."/>
            <person name="Singh A."/>
            <person name="Dalal V."/>
            <person name="Srivastava S."/>
            <person name="Dixit A."/>
            <person name="Pal A.K."/>
            <person name="Ghazi I.A."/>
            <person name="Yadav M."/>
            <person name="Pandit A."/>
            <person name="Bhargava A."/>
            <person name="Sureshbabu K."/>
            <person name="Batra K."/>
            <person name="Sharma T.R."/>
            <person name="Mohapatra T."/>
            <person name="Singh N.K."/>
            <person name="Messing J."/>
            <person name="Nelson A.B."/>
            <person name="Fuks G."/>
            <person name="Kavchok S."/>
            <person name="Keizer G."/>
            <person name="Linton E."/>
            <person name="Llaca V."/>
            <person name="Song R."/>
            <person name="Tanyolac B."/>
            <person name="Young S."/>
            <person name="Ho-Il K."/>
            <person name="Hahn J.H."/>
            <person name="Sangsakoo G."/>
            <person name="Vanavichit A."/>
            <person name="de Mattos Luiz.A.T."/>
            <person name="Zimmer P.D."/>
            <person name="Malone G."/>
            <person name="Dellagostin O."/>
            <person name="de Oliveira A.C."/>
            <person name="Bevan M."/>
            <person name="Bancroft I."/>
            <person name="Minx P."/>
            <person name="Cordum H."/>
            <person name="Wilson R."/>
            <person name="Cheng Z."/>
            <person name="Jin W."/>
            <person name="Jiang J."/>
            <person name="Leong S.A."/>
            <person name="Iwama H."/>
            <person name="Gojobori T."/>
            <person name="Itoh T."/>
            <person name="Niimura Y."/>
            <person name="Fujii Y."/>
            <person name="Habara T."/>
            <person name="Sakai H."/>
            <person name="Sato Y."/>
            <person name="Wilson G."/>
            <person name="Kumar K."/>
            <person name="McCouch S."/>
            <person name="Juretic N."/>
            <person name="Hoen D."/>
            <person name="Wright S."/>
            <person name="Bruskiewich R."/>
            <person name="Bureau T."/>
            <person name="Miyao A."/>
            <person name="Hirochika H."/>
            <person name="Nishikawa T."/>
            <person name="Kadowaki K."/>
            <person name="Sugiura M."/>
            <person name="Burr B."/>
            <person name="Sasaki T."/>
        </authorList>
    </citation>
    <scope>NUCLEOTIDE SEQUENCE [LARGE SCALE GENOMIC DNA]</scope>
    <source>
        <strain evidence="3">cv. Nipponbare</strain>
    </source>
</reference>